<feature type="compositionally biased region" description="Basic residues" evidence="1">
    <location>
        <begin position="92"/>
        <end position="101"/>
    </location>
</feature>
<proteinExistence type="predicted"/>
<name>A0A6J4KHL5_9GAMM</name>
<evidence type="ECO:0000256" key="1">
    <source>
        <dbReference type="SAM" id="MobiDB-lite"/>
    </source>
</evidence>
<dbReference type="EMBL" id="CADCUA010000098">
    <property type="protein sequence ID" value="CAA9305238.1"/>
    <property type="molecule type" value="Genomic_DNA"/>
</dbReference>
<feature type="non-terminal residue" evidence="2">
    <location>
        <position position="1"/>
    </location>
</feature>
<evidence type="ECO:0000313" key="2">
    <source>
        <dbReference type="EMBL" id="CAA9305238.1"/>
    </source>
</evidence>
<reference evidence="2" key="1">
    <citation type="submission" date="2020-02" db="EMBL/GenBank/DDBJ databases">
        <authorList>
            <person name="Meier V. D."/>
        </authorList>
    </citation>
    <scope>NUCLEOTIDE SEQUENCE</scope>
    <source>
        <strain evidence="2">AVDCRST_MAG71</strain>
    </source>
</reference>
<feature type="non-terminal residue" evidence="2">
    <location>
        <position position="141"/>
    </location>
</feature>
<protein>
    <submittedName>
        <fullName evidence="2">UPF0061 protein YdiU</fullName>
    </submittedName>
</protein>
<accession>A0A6J4KHL5</accession>
<organism evidence="2">
    <name type="scientific">uncultured Lysobacter sp</name>
    <dbReference type="NCBI Taxonomy" id="271060"/>
    <lineage>
        <taxon>Bacteria</taxon>
        <taxon>Pseudomonadati</taxon>
        <taxon>Pseudomonadota</taxon>
        <taxon>Gammaproteobacteria</taxon>
        <taxon>Lysobacterales</taxon>
        <taxon>Lysobacteraceae</taxon>
        <taxon>Lysobacter</taxon>
        <taxon>environmental samples</taxon>
    </lineage>
</organism>
<sequence length="141" mass="14585">ARTRRSRHDAVLPPVDGSGPAGAFARSVCRCVLRRGKTRGDRAAPAGVAAALRRARAGRCPDARSPSRAHAAGESALRAAQLPRAAGDRPRRAGRSGRHPRTAGGHAQAVRRPARHGALRAAATGLGAAAGRVLDAFLQFL</sequence>
<gene>
    <name evidence="2" type="ORF">AVDCRST_MAG71-354</name>
</gene>
<feature type="region of interest" description="Disordered" evidence="1">
    <location>
        <begin position="56"/>
        <end position="116"/>
    </location>
</feature>
<dbReference type="AlphaFoldDB" id="A0A6J4KHL5"/>